<name>A0A9Q8VFM7_BIFLL</name>
<protein>
    <submittedName>
        <fullName evidence="1">Uncharacterized protein</fullName>
    </submittedName>
</protein>
<dbReference type="RefSeq" id="WP_242075894.1">
    <property type="nucleotide sequence ID" value="NZ_CP049768.1"/>
</dbReference>
<dbReference type="AlphaFoldDB" id="A0A9Q8VFM7"/>
<gene>
    <name evidence="1" type="ORF">G8B11_00600</name>
</gene>
<evidence type="ECO:0000313" key="2">
    <source>
        <dbReference type="Proteomes" id="UP000829452"/>
    </source>
</evidence>
<reference evidence="1" key="1">
    <citation type="submission" date="2020-02" db="EMBL/GenBank/DDBJ databases">
        <title>The Isolation and identification of Lactobacillus and Bifidobacterium species from dairy as potential probiotics for calf scour mitigation.</title>
        <authorList>
            <person name="Dhadda K."/>
            <person name="Guan L."/>
            <person name="Chen Y."/>
            <person name="Malmuthuge N."/>
        </authorList>
    </citation>
    <scope>NUCLEOTIDE SEQUENCE</scope>
    <source>
        <strain evidence="1">B1</strain>
    </source>
</reference>
<evidence type="ECO:0000313" key="1">
    <source>
        <dbReference type="EMBL" id="UNL80973.1"/>
    </source>
</evidence>
<organism evidence="1 2">
    <name type="scientific">Bifidobacterium longum subsp. longum</name>
    <dbReference type="NCBI Taxonomy" id="1679"/>
    <lineage>
        <taxon>Bacteria</taxon>
        <taxon>Bacillati</taxon>
        <taxon>Actinomycetota</taxon>
        <taxon>Actinomycetes</taxon>
        <taxon>Bifidobacteriales</taxon>
        <taxon>Bifidobacteriaceae</taxon>
        <taxon>Bifidobacterium</taxon>
    </lineage>
</organism>
<sequence length="100" mass="11219">MTFDYADDDYVAMRSVSMGQAEAVFEHRVPIMEIMTTNTGNRLACNKLTHTVVGAALRYVRHSETVNSQRHELAIVLADPREASRLPRVTRSAIMPDGTR</sequence>
<proteinExistence type="predicted"/>
<dbReference type="Proteomes" id="UP000829452">
    <property type="component" value="Chromosome"/>
</dbReference>
<accession>A0A9Q8VFM7</accession>
<dbReference type="EMBL" id="CP049772">
    <property type="protein sequence ID" value="UNL80973.1"/>
    <property type="molecule type" value="Genomic_DNA"/>
</dbReference>